<feature type="compositionally biased region" description="Basic and acidic residues" evidence="1">
    <location>
        <begin position="1"/>
        <end position="12"/>
    </location>
</feature>
<keyword evidence="3" id="KW-1185">Reference proteome</keyword>
<comment type="caution">
    <text evidence="2">The sequence shown here is derived from an EMBL/GenBank/DDBJ whole genome shotgun (WGS) entry which is preliminary data.</text>
</comment>
<name>A0A1Q9C311_SYMMI</name>
<sequence length="76" mass="8791">MTSQDSLERELENLMEQDQPAPPAKRLRGANLSESQMRCSVPSRIYSSQCQIFERTKLNLVTRMPSPRCQKMSVIY</sequence>
<evidence type="ECO:0000313" key="2">
    <source>
        <dbReference type="EMBL" id="OLP77300.1"/>
    </source>
</evidence>
<evidence type="ECO:0000256" key="1">
    <source>
        <dbReference type="SAM" id="MobiDB-lite"/>
    </source>
</evidence>
<organism evidence="2 3">
    <name type="scientific">Symbiodinium microadriaticum</name>
    <name type="common">Dinoflagellate</name>
    <name type="synonym">Zooxanthella microadriatica</name>
    <dbReference type="NCBI Taxonomy" id="2951"/>
    <lineage>
        <taxon>Eukaryota</taxon>
        <taxon>Sar</taxon>
        <taxon>Alveolata</taxon>
        <taxon>Dinophyceae</taxon>
        <taxon>Suessiales</taxon>
        <taxon>Symbiodiniaceae</taxon>
        <taxon>Symbiodinium</taxon>
    </lineage>
</organism>
<protein>
    <submittedName>
        <fullName evidence="2">Uncharacterized protein</fullName>
    </submittedName>
</protein>
<feature type="region of interest" description="Disordered" evidence="1">
    <location>
        <begin position="1"/>
        <end position="35"/>
    </location>
</feature>
<dbReference type="Proteomes" id="UP000186817">
    <property type="component" value="Unassembled WGS sequence"/>
</dbReference>
<accession>A0A1Q9C311</accession>
<reference evidence="2 3" key="1">
    <citation type="submission" date="2016-02" db="EMBL/GenBank/DDBJ databases">
        <title>Genome analysis of coral dinoflagellate symbionts highlights evolutionary adaptations to a symbiotic lifestyle.</title>
        <authorList>
            <person name="Aranda M."/>
            <person name="Li Y."/>
            <person name="Liew Y.J."/>
            <person name="Baumgarten S."/>
            <person name="Simakov O."/>
            <person name="Wilson M."/>
            <person name="Piel J."/>
            <person name="Ashoor H."/>
            <person name="Bougouffa S."/>
            <person name="Bajic V.B."/>
            <person name="Ryu T."/>
            <person name="Ravasi T."/>
            <person name="Bayer T."/>
            <person name="Micklem G."/>
            <person name="Kim H."/>
            <person name="Bhak J."/>
            <person name="Lajeunesse T.C."/>
            <person name="Voolstra C.R."/>
        </authorList>
    </citation>
    <scope>NUCLEOTIDE SEQUENCE [LARGE SCALE GENOMIC DNA]</scope>
    <source>
        <strain evidence="2 3">CCMP2467</strain>
    </source>
</reference>
<evidence type="ECO:0000313" key="3">
    <source>
        <dbReference type="Proteomes" id="UP000186817"/>
    </source>
</evidence>
<gene>
    <name evidence="2" type="ORF">AK812_SmicGene42651</name>
</gene>
<proteinExistence type="predicted"/>
<dbReference type="EMBL" id="LSRX01001797">
    <property type="protein sequence ID" value="OLP77300.1"/>
    <property type="molecule type" value="Genomic_DNA"/>
</dbReference>
<dbReference type="AlphaFoldDB" id="A0A1Q9C311"/>